<dbReference type="InterPro" id="IPR008927">
    <property type="entry name" value="6-PGluconate_DH-like_C_sf"/>
</dbReference>
<comment type="caution">
    <text evidence="3">The sequence shown here is derived from an EMBL/GenBank/DDBJ whole genome shotgun (WGS) entry which is preliminary data.</text>
</comment>
<dbReference type="GO" id="GO:0004665">
    <property type="term" value="F:prephenate dehydrogenase (NADP+) activity"/>
    <property type="evidence" value="ECO:0007669"/>
    <property type="project" value="InterPro"/>
</dbReference>
<dbReference type="AlphaFoldDB" id="A0A9Q3ZML4"/>
<proteinExistence type="predicted"/>
<evidence type="ECO:0000256" key="1">
    <source>
        <dbReference type="ARBA" id="ARBA00023002"/>
    </source>
</evidence>
<dbReference type="Pfam" id="PF02153">
    <property type="entry name" value="PDH_N"/>
    <property type="match status" value="1"/>
</dbReference>
<dbReference type="PROSITE" id="PS51176">
    <property type="entry name" value="PDH_ADH"/>
    <property type="match status" value="1"/>
</dbReference>
<dbReference type="GO" id="GO:0070403">
    <property type="term" value="F:NAD+ binding"/>
    <property type="evidence" value="ECO:0007669"/>
    <property type="project" value="InterPro"/>
</dbReference>
<dbReference type="GO" id="GO:0008977">
    <property type="term" value="F:prephenate dehydrogenase (NAD+) activity"/>
    <property type="evidence" value="ECO:0007669"/>
    <property type="project" value="InterPro"/>
</dbReference>
<evidence type="ECO:0000313" key="4">
    <source>
        <dbReference type="Proteomes" id="UP000813672"/>
    </source>
</evidence>
<dbReference type="SUPFAM" id="SSF48179">
    <property type="entry name" value="6-phosphogluconate dehydrogenase C-terminal domain-like"/>
    <property type="match status" value="1"/>
</dbReference>
<organism evidence="3 4">
    <name type="scientific">Ruegeria pomeroyi</name>
    <dbReference type="NCBI Taxonomy" id="89184"/>
    <lineage>
        <taxon>Bacteria</taxon>
        <taxon>Pseudomonadati</taxon>
        <taxon>Pseudomonadota</taxon>
        <taxon>Alphaproteobacteria</taxon>
        <taxon>Rhodobacterales</taxon>
        <taxon>Roseobacteraceae</taxon>
        <taxon>Ruegeria</taxon>
    </lineage>
</organism>
<keyword evidence="1" id="KW-0560">Oxidoreductase</keyword>
<dbReference type="GO" id="GO:0006571">
    <property type="term" value="P:tyrosine biosynthetic process"/>
    <property type="evidence" value="ECO:0007669"/>
    <property type="project" value="InterPro"/>
</dbReference>
<reference evidence="3" key="1">
    <citation type="journal article" date="2021" name="Environ. Microbiol.">
        <title>Cryptic niche differentiation of novel sediment ecotypes of Rugeria pomeroyi correlates with nitrate respiration.</title>
        <authorList>
            <person name="Lin X."/>
            <person name="McNichol J."/>
            <person name="Chu X."/>
            <person name="Qian Y."/>
            <person name="Luo H."/>
        </authorList>
    </citation>
    <scope>NUCLEOTIDE SEQUENCE</scope>
    <source>
        <strain evidence="3">SZCCDBB064</strain>
    </source>
</reference>
<dbReference type="Gene3D" id="3.40.50.720">
    <property type="entry name" value="NAD(P)-binding Rossmann-like Domain"/>
    <property type="match status" value="1"/>
</dbReference>
<dbReference type="InterPro" id="IPR050812">
    <property type="entry name" value="Preph/Arog_dehydrog"/>
</dbReference>
<dbReference type="EMBL" id="JAGQAF010000003">
    <property type="protein sequence ID" value="MCE8537091.1"/>
    <property type="molecule type" value="Genomic_DNA"/>
</dbReference>
<dbReference type="InterPro" id="IPR046826">
    <property type="entry name" value="PDH_N"/>
</dbReference>
<dbReference type="InterPro" id="IPR036291">
    <property type="entry name" value="NAD(P)-bd_dom_sf"/>
</dbReference>
<dbReference type="PANTHER" id="PTHR21363:SF0">
    <property type="entry name" value="PREPHENATE DEHYDROGENASE [NADP(+)]"/>
    <property type="match status" value="1"/>
</dbReference>
<dbReference type="PANTHER" id="PTHR21363">
    <property type="entry name" value="PREPHENATE DEHYDROGENASE"/>
    <property type="match status" value="1"/>
</dbReference>
<protein>
    <submittedName>
        <fullName evidence="3">Prephenate dehydrogenase/arogenate dehydrogenase family protein</fullName>
    </submittedName>
</protein>
<feature type="domain" description="Prephenate/arogenate dehydrogenase" evidence="2">
    <location>
        <begin position="22"/>
        <end position="264"/>
    </location>
</feature>
<dbReference type="SUPFAM" id="SSF51735">
    <property type="entry name" value="NAD(P)-binding Rossmann-fold domains"/>
    <property type="match status" value="1"/>
</dbReference>
<accession>A0A9Q3ZML4</accession>
<evidence type="ECO:0000313" key="3">
    <source>
        <dbReference type="EMBL" id="MCE8537091.1"/>
    </source>
</evidence>
<gene>
    <name evidence="3" type="ORF">KBY27_06455</name>
</gene>
<dbReference type="InterPro" id="IPR003099">
    <property type="entry name" value="Prephen_DH"/>
</dbReference>
<name>A0A9Q3ZML4_9RHOB</name>
<sequence length="264" mass="27889">MTLRPGIAAPSEPVMSCHLTFTSVGLFGFGAFGRLIVQHLTPHLPCLIHDPALPHGVNLPNGSQAASLTEAAGCDLVILAMPVAGMAEACRAIAPHLRPGAVVADVGSVKMTPAEIMQAHLPSHVALIGTHPLFGPQSARHGIAGHKIALCPLRGRAHLPVAAFLRARLELRVILTTPEAHDREAATVQGLTHLIAQTLNRMGPLPDRMTTASFDLLKQAVEMVRHDPPGVLDAIESANPFASGVRQEFLNLIAGLDRAYAGRN</sequence>
<dbReference type="Proteomes" id="UP000813672">
    <property type="component" value="Unassembled WGS sequence"/>
</dbReference>
<evidence type="ECO:0000259" key="2">
    <source>
        <dbReference type="PROSITE" id="PS51176"/>
    </source>
</evidence>